<comment type="caution">
    <text evidence="2">The sequence shown here is derived from an EMBL/GenBank/DDBJ whole genome shotgun (WGS) entry which is preliminary data.</text>
</comment>
<dbReference type="AlphaFoldDB" id="A0A2W4QVP7"/>
<name>A0A2W4QVP7_9GAMM</name>
<reference evidence="2 3" key="1">
    <citation type="journal article" date="2018" name="Aquat. Microb. Ecol.">
        <title>Gammaproteobacterial methanotrophs dominate.</title>
        <authorList>
            <person name="Rissanen A.J."/>
            <person name="Saarenheimo J."/>
            <person name="Tiirola M."/>
            <person name="Peura S."/>
            <person name="Aalto S.L."/>
            <person name="Karvinen A."/>
            <person name="Nykanen H."/>
        </authorList>
    </citation>
    <scope>NUCLEOTIDE SEQUENCE [LARGE SCALE GENOMIC DNA]</scope>
    <source>
        <strain evidence="2">AMbin10</strain>
    </source>
</reference>
<feature type="region of interest" description="Disordered" evidence="1">
    <location>
        <begin position="1"/>
        <end position="23"/>
    </location>
</feature>
<sequence length="207" mass="23086">MVKAKATHKTANDKAAAPRPTLGFGVPATSDPHHFKVIIPRNNSGKVQISEFLGLQASGNEMAVIDRVLLDRPRWTAIRGEVQRAFNARLKAYDLKASAWKIGENPVDRLLGKELCVLAWAVEHMEMEKIPVAVRNWLAFRPEERWWLFGMTAICTGGINDGGKGWRLALRHALGDVAQSDLLMPQPRRLIGGSHDERPNLDLFEHG</sequence>
<gene>
    <name evidence="2" type="ORF">DM484_19490</name>
</gene>
<evidence type="ECO:0000313" key="2">
    <source>
        <dbReference type="EMBL" id="PZN75136.1"/>
    </source>
</evidence>
<protein>
    <submittedName>
        <fullName evidence="2">DUF3780 domain-containing protein</fullName>
    </submittedName>
</protein>
<proteinExistence type="predicted"/>
<dbReference type="NCBIfam" id="NF042961">
    <property type="entry name" value="DUF3780_antiphage"/>
    <property type="match status" value="1"/>
</dbReference>
<accession>A0A2W4QVP7</accession>
<dbReference type="InterPro" id="IPR024220">
    <property type="entry name" value="DUF3780"/>
</dbReference>
<organism evidence="2 3">
    <name type="scientific">Candidatus Methylumidiphilus alinenensis</name>
    <dbReference type="NCBI Taxonomy" id="2202197"/>
    <lineage>
        <taxon>Bacteria</taxon>
        <taxon>Pseudomonadati</taxon>
        <taxon>Pseudomonadota</taxon>
        <taxon>Gammaproteobacteria</taxon>
        <taxon>Methylococcales</taxon>
        <taxon>Candidatus Methylumidiphilus</taxon>
    </lineage>
</organism>
<dbReference type="Pfam" id="PF12635">
    <property type="entry name" value="DUF3780"/>
    <property type="match status" value="1"/>
</dbReference>
<evidence type="ECO:0000313" key="3">
    <source>
        <dbReference type="Proteomes" id="UP000249396"/>
    </source>
</evidence>
<dbReference type="Proteomes" id="UP000249396">
    <property type="component" value="Unassembled WGS sequence"/>
</dbReference>
<evidence type="ECO:0000256" key="1">
    <source>
        <dbReference type="SAM" id="MobiDB-lite"/>
    </source>
</evidence>
<dbReference type="EMBL" id="QJPH01000399">
    <property type="protein sequence ID" value="PZN75136.1"/>
    <property type="molecule type" value="Genomic_DNA"/>
</dbReference>